<dbReference type="AlphaFoldDB" id="A0A246FL23"/>
<evidence type="ECO:0000256" key="3">
    <source>
        <dbReference type="ARBA" id="ARBA00022741"/>
    </source>
</evidence>
<dbReference type="PROSITE" id="PS50893">
    <property type="entry name" value="ABC_TRANSPORTER_2"/>
    <property type="match status" value="2"/>
</dbReference>
<keyword evidence="2" id="KW-0813">Transport</keyword>
<evidence type="ECO:0000256" key="1">
    <source>
        <dbReference type="ARBA" id="ARBA00005417"/>
    </source>
</evidence>
<feature type="domain" description="ABC transporter" evidence="5">
    <location>
        <begin position="416"/>
        <end position="667"/>
    </location>
</feature>
<reference evidence="6 7" key="1">
    <citation type="submission" date="2017-06" db="EMBL/GenBank/DDBJ databases">
        <title>Hymenobacter amundsenii sp. nov. isolated from regoliths in Antarctica.</title>
        <authorList>
            <person name="Sedlacek I."/>
            <person name="Kralova S."/>
            <person name="Pantucek R."/>
            <person name="Svec P."/>
            <person name="Holochova P."/>
            <person name="Stankova E."/>
            <person name="Vrbovska V."/>
            <person name="Busse H.-J."/>
        </authorList>
    </citation>
    <scope>NUCLEOTIDE SEQUENCE [LARGE SCALE GENOMIC DNA]</scope>
    <source>
        <strain evidence="6 7">CCM 8682</strain>
    </source>
</reference>
<dbReference type="InterPro" id="IPR027417">
    <property type="entry name" value="P-loop_NTPase"/>
</dbReference>
<evidence type="ECO:0000256" key="4">
    <source>
        <dbReference type="ARBA" id="ARBA00022840"/>
    </source>
</evidence>
<dbReference type="InterPro" id="IPR050319">
    <property type="entry name" value="ABC_transp_ATP-bind"/>
</dbReference>
<dbReference type="PROSITE" id="PS00211">
    <property type="entry name" value="ABC_TRANSPORTER_1"/>
    <property type="match status" value="2"/>
</dbReference>
<dbReference type="GO" id="GO:0016887">
    <property type="term" value="F:ATP hydrolysis activity"/>
    <property type="evidence" value="ECO:0007669"/>
    <property type="project" value="InterPro"/>
</dbReference>
<keyword evidence="7" id="KW-1185">Reference proteome</keyword>
<evidence type="ECO:0000313" key="6">
    <source>
        <dbReference type="EMBL" id="OWP63455.1"/>
    </source>
</evidence>
<evidence type="ECO:0000256" key="2">
    <source>
        <dbReference type="ARBA" id="ARBA00022448"/>
    </source>
</evidence>
<dbReference type="InterPro" id="IPR017871">
    <property type="entry name" value="ABC_transporter-like_CS"/>
</dbReference>
<keyword evidence="4 6" id="KW-0067">ATP-binding</keyword>
<evidence type="ECO:0000259" key="5">
    <source>
        <dbReference type="PROSITE" id="PS50893"/>
    </source>
</evidence>
<organism evidence="6 7">
    <name type="scientific">Hymenobacter amundsenii</name>
    <dbReference type="NCBI Taxonomy" id="2006685"/>
    <lineage>
        <taxon>Bacteria</taxon>
        <taxon>Pseudomonadati</taxon>
        <taxon>Bacteroidota</taxon>
        <taxon>Cytophagia</taxon>
        <taxon>Cytophagales</taxon>
        <taxon>Hymenobacteraceae</taxon>
        <taxon>Hymenobacter</taxon>
    </lineage>
</organism>
<name>A0A246FL23_9BACT</name>
<dbReference type="NCBIfam" id="NF008453">
    <property type="entry name" value="PRK11308.1"/>
    <property type="match status" value="2"/>
</dbReference>
<dbReference type="Pfam" id="PF08352">
    <property type="entry name" value="oligo_HPY"/>
    <property type="match status" value="2"/>
</dbReference>
<comment type="caution">
    <text evidence="6">The sequence shown here is derived from an EMBL/GenBank/DDBJ whole genome shotgun (WGS) entry which is preliminary data.</text>
</comment>
<dbReference type="Proteomes" id="UP000197277">
    <property type="component" value="Unassembled WGS sequence"/>
</dbReference>
<dbReference type="GO" id="GO:0005524">
    <property type="term" value="F:ATP binding"/>
    <property type="evidence" value="ECO:0007669"/>
    <property type="project" value="UniProtKB-KW"/>
</dbReference>
<feature type="domain" description="ABC transporter" evidence="5">
    <location>
        <begin position="8"/>
        <end position="262"/>
    </location>
</feature>
<protein>
    <submittedName>
        <fullName evidence="6">ABC transporter ATP-binding protein</fullName>
    </submittedName>
</protein>
<keyword evidence="3" id="KW-0547">Nucleotide-binding</keyword>
<evidence type="ECO:0000313" key="7">
    <source>
        <dbReference type="Proteomes" id="UP000197277"/>
    </source>
</evidence>
<dbReference type="CDD" id="cd03257">
    <property type="entry name" value="ABC_NikE_OppD_transporters"/>
    <property type="match status" value="2"/>
</dbReference>
<dbReference type="NCBIfam" id="NF007739">
    <property type="entry name" value="PRK10419.1"/>
    <property type="match status" value="2"/>
</dbReference>
<dbReference type="SMART" id="SM00382">
    <property type="entry name" value="AAA"/>
    <property type="match status" value="2"/>
</dbReference>
<dbReference type="InterPro" id="IPR013563">
    <property type="entry name" value="Oligopep_ABC_C"/>
</dbReference>
<comment type="similarity">
    <text evidence="1">Belongs to the ABC transporter superfamily.</text>
</comment>
<dbReference type="Pfam" id="PF00005">
    <property type="entry name" value="ABC_tran"/>
    <property type="match status" value="2"/>
</dbReference>
<dbReference type="InterPro" id="IPR003439">
    <property type="entry name" value="ABC_transporter-like_ATP-bd"/>
</dbReference>
<accession>A0A246FL23</accession>
<dbReference type="GO" id="GO:0055085">
    <property type="term" value="P:transmembrane transport"/>
    <property type="evidence" value="ECO:0007669"/>
    <property type="project" value="UniProtKB-ARBA"/>
</dbReference>
<dbReference type="GO" id="GO:0015833">
    <property type="term" value="P:peptide transport"/>
    <property type="evidence" value="ECO:0007669"/>
    <property type="project" value="InterPro"/>
</dbReference>
<dbReference type="RefSeq" id="WP_088464069.1">
    <property type="nucleotide sequence ID" value="NZ_NIRR01000011.1"/>
</dbReference>
<dbReference type="OrthoDB" id="1115710at2"/>
<dbReference type="FunFam" id="3.40.50.300:FF:000016">
    <property type="entry name" value="Oligopeptide ABC transporter ATP-binding component"/>
    <property type="match status" value="2"/>
</dbReference>
<dbReference type="EMBL" id="NIRR01000011">
    <property type="protein sequence ID" value="OWP63455.1"/>
    <property type="molecule type" value="Genomic_DNA"/>
</dbReference>
<gene>
    <name evidence="6" type="ORF">CDA63_08730</name>
</gene>
<dbReference type="InterPro" id="IPR003593">
    <property type="entry name" value="AAA+_ATPase"/>
</dbReference>
<dbReference type="PANTHER" id="PTHR43776">
    <property type="entry name" value="TRANSPORT ATP-BINDING PROTEIN"/>
    <property type="match status" value="1"/>
</dbReference>
<dbReference type="PANTHER" id="PTHR43776:SF7">
    <property type="entry name" value="D,D-DIPEPTIDE TRANSPORT ATP-BINDING PROTEIN DDPF-RELATED"/>
    <property type="match status" value="1"/>
</dbReference>
<dbReference type="SUPFAM" id="SSF52540">
    <property type="entry name" value="P-loop containing nucleoside triphosphate hydrolases"/>
    <property type="match status" value="2"/>
</dbReference>
<sequence length="686" mass="74629">MSQPILSVRDLTIDFHSHRGNTRAVEGISFDLHRGETLAIVGESGSGKSVTSLALMGLIPMPPGRIASGEARFQSEALGEVDLLTLTDDQLQQVRGNDIGMIFQEPMTSLNPVYTCGSQVVEALRLHTRLSEKQAQARTVELFTMARLPRPEKIFASYPHEISGGQKQRVMIAMAMACNPALLIADEPTTALDVTVQAQMLRLIDELRREHNTAVIFITHDLGVVAEIADRILVMYRGHVVEQGPVLDIFTNPQHPYTKGLLACRPKLSVGRKKLPVVADFMRETADGGFITTETVAGQVPDGESGDDVIATSHSERETTKTFPVEHGVSRSVEPKFGLELAPSAESGVELPLAQMPPMGPATPGFDAGLVSENGVGAAADETLGAGAAPEVSSAAQGFNPGTPADPKHETQAPLLQVQDLNVYFPVRKGFFNRKPEFVRAVDGVSFEIYPGETVGLVGESGCGKTTLGRALLRLVEPTSGRILFEGDDLAKLPAEALRRRRRDFQMVFQDPYAALNPMMTVGEAILEPMRVHGVGGTKQQQKDKVLELLRTVGLREEHFMRYPHEFSGGQRQRICIARALALQPKCIICDESVSALDVSVQAQVLNLLNDLKREFGITYLFITHDLSVARFMSDRLLVMRQGQIVESGSAADIYANPQHPYTQQLLAAIPKDTPADIRAAVASRA</sequence>
<dbReference type="Gene3D" id="3.40.50.300">
    <property type="entry name" value="P-loop containing nucleotide triphosphate hydrolases"/>
    <property type="match status" value="2"/>
</dbReference>
<proteinExistence type="inferred from homology"/>